<evidence type="ECO:0000313" key="7">
    <source>
        <dbReference type="EMBL" id="AID71147.1"/>
    </source>
</evidence>
<reference evidence="4" key="1">
    <citation type="journal article" date="2013" name="PLoS ONE">
        <title>Implication of lateral genetic transfer in the emergence of Aeromonas hydrophila isolates of epidemic outbreaks in channel catfish.</title>
        <authorList>
            <person name="Hossain M.J."/>
            <person name="Waldbieser G.C."/>
            <person name="Sun D."/>
            <person name="Capps N.K."/>
            <person name="Hemstreet W.B."/>
            <person name="Carlisle K."/>
            <person name="Griffin M.J."/>
            <person name="Khoo L."/>
            <person name="Goodwin A.E."/>
            <person name="Sonstegard T.S."/>
            <person name="Schroeder S."/>
            <person name="Hayden K."/>
            <person name="Newton J.C."/>
            <person name="Terhune J.S."/>
            <person name="Liles M.R."/>
        </authorList>
    </citation>
    <scope>NUCLEOTIDE SEQUENCE</scope>
    <source>
        <strain evidence="5">AL09-79</strain>
        <strain evidence="9">AL10-121</strain>
        <strain evidence="6">ML09-119</strain>
        <strain evidence="7">ML09-121</strain>
        <strain evidence="8">ML09-122</strain>
        <strain evidence="10">PB10-118</strain>
        <strain evidence="4">TN97-08</strain>
    </source>
</reference>
<proteinExistence type="predicted"/>
<evidence type="ECO:0000313" key="6">
    <source>
        <dbReference type="EMBL" id="AID71120.1"/>
    </source>
</evidence>
<dbReference type="PANTHER" id="PTHR45947:SF13">
    <property type="entry name" value="TRANSFERASE"/>
    <property type="match status" value="1"/>
</dbReference>
<dbReference type="EMBL" id="KC999976">
    <property type="protein sequence ID" value="AID71201.1"/>
    <property type="molecule type" value="Genomic_DNA"/>
</dbReference>
<dbReference type="EMBL" id="KC999973">
    <property type="protein sequence ID" value="AID71120.1"/>
    <property type="molecule type" value="Genomic_DNA"/>
</dbReference>
<organism evidence="2">
    <name type="scientific">Aeromonas hydrophila</name>
    <dbReference type="NCBI Taxonomy" id="644"/>
    <lineage>
        <taxon>Bacteria</taxon>
        <taxon>Pseudomonadati</taxon>
        <taxon>Pseudomonadota</taxon>
        <taxon>Gammaproteobacteria</taxon>
        <taxon>Aeromonadales</taxon>
        <taxon>Aeromonadaceae</taxon>
        <taxon>Aeromonas</taxon>
    </lineage>
</organism>
<dbReference type="EMBL" id="KC999972">
    <property type="protein sequence ID" value="AID71093.1"/>
    <property type="molecule type" value="Genomic_DNA"/>
</dbReference>
<dbReference type="EMBL" id="KC999974">
    <property type="protein sequence ID" value="AID71147.1"/>
    <property type="molecule type" value="Genomic_DNA"/>
</dbReference>
<dbReference type="RefSeq" id="WP_075384290.1">
    <property type="nucleotide sequence ID" value="NZ_CP016989.1"/>
</dbReference>
<dbReference type="Pfam" id="PF00534">
    <property type="entry name" value="Glycos_transf_1"/>
    <property type="match status" value="1"/>
</dbReference>
<evidence type="ECO:0000313" key="8">
    <source>
        <dbReference type="EMBL" id="AID71174.1"/>
    </source>
</evidence>
<dbReference type="SUPFAM" id="SSF53756">
    <property type="entry name" value="UDP-Glycosyltransferase/glycogen phosphorylase"/>
    <property type="match status" value="1"/>
</dbReference>
<gene>
    <name evidence="2" type="primary">wbxH</name>
</gene>
<dbReference type="InterPro" id="IPR050194">
    <property type="entry name" value="Glycosyltransferase_grp1"/>
</dbReference>
<evidence type="ECO:0000259" key="1">
    <source>
        <dbReference type="Pfam" id="PF00534"/>
    </source>
</evidence>
<dbReference type="PANTHER" id="PTHR45947">
    <property type="entry name" value="SULFOQUINOVOSYL TRANSFERASE SQD2"/>
    <property type="match status" value="1"/>
</dbReference>
<dbReference type="AlphaFoldDB" id="X5C482"/>
<keyword evidence="2" id="KW-0808">Transferase</keyword>
<dbReference type="EMBL" id="KC999968">
    <property type="protein sequence ID" value="AID70990.1"/>
    <property type="molecule type" value="Genomic_DNA"/>
</dbReference>
<protein>
    <submittedName>
        <fullName evidence="4">Glycosyl transferase, group 1 family protein</fullName>
    </submittedName>
    <submittedName>
        <fullName evidence="2">Group 1 glycosyl transferase</fullName>
    </submittedName>
</protein>
<evidence type="ECO:0000313" key="5">
    <source>
        <dbReference type="EMBL" id="AID71093.1"/>
    </source>
</evidence>
<dbReference type="EMBL" id="KF647894">
    <property type="protein sequence ID" value="AHW40545.1"/>
    <property type="molecule type" value="Genomic_DNA"/>
</dbReference>
<evidence type="ECO:0000313" key="4">
    <source>
        <dbReference type="EMBL" id="AID70990.1"/>
    </source>
</evidence>
<dbReference type="InterPro" id="IPR001296">
    <property type="entry name" value="Glyco_trans_1"/>
</dbReference>
<accession>X5C482</accession>
<evidence type="ECO:0000313" key="10">
    <source>
        <dbReference type="EMBL" id="AID71228.1"/>
    </source>
</evidence>
<dbReference type="EMBL" id="KF647893">
    <property type="protein sequence ID" value="AHW40518.1"/>
    <property type="molecule type" value="Genomic_DNA"/>
</dbReference>
<dbReference type="EMBL" id="KC999975">
    <property type="protein sequence ID" value="AID71174.1"/>
    <property type="molecule type" value="Genomic_DNA"/>
</dbReference>
<sequence length="411" mass="46316">MKKVNIVSFSFSKGGAAIAAKKFTEILSRVYIVNTISQDDSDKSQFIKRILSWGVGFLQFHKNKTKHSLNLFSYKPVTDAFRYKSDELFHLHWFNNDTLSIFDLDKIPLGSIVTMHDEWLYCGSEHYYDPGFKIKPAFASGYSFFSNGSFGFGWRYIVWKTKLAKLKDRHDILYTVPSSWMLERAKSSLILKNAKIFLLPNPIDVNVFHPKVNRNKIRSDLGFKNDDFVICFGAIGGKKNPLKGGGILECALEIVAERLRYNGKTIRCVVFGQSGKERIMHGFQTSYAGHIRDQNILADLFCASDCVVVPSIVESFGQVAAESMACGTPVVAFRTSGLTDIIIDGVNGLLAEPFEPTSLADKLIQLASLSGEEKNNYALRARKHIKDNFSYEVISRKYLDIISLSERSSFQ</sequence>
<dbReference type="Gene3D" id="3.40.50.2000">
    <property type="entry name" value="Glycogen Phosphorylase B"/>
    <property type="match status" value="2"/>
</dbReference>
<evidence type="ECO:0000313" key="2">
    <source>
        <dbReference type="EMBL" id="AHW40518.1"/>
    </source>
</evidence>
<dbReference type="EMBL" id="KC999977">
    <property type="protein sequence ID" value="AID71228.1"/>
    <property type="molecule type" value="Genomic_DNA"/>
</dbReference>
<evidence type="ECO:0000313" key="3">
    <source>
        <dbReference type="EMBL" id="AHW40545.1"/>
    </source>
</evidence>
<feature type="domain" description="Glycosyl transferase family 1" evidence="1">
    <location>
        <begin position="258"/>
        <end position="383"/>
    </location>
</feature>
<dbReference type="GO" id="GO:0016757">
    <property type="term" value="F:glycosyltransferase activity"/>
    <property type="evidence" value="ECO:0007669"/>
    <property type="project" value="InterPro"/>
</dbReference>
<reference evidence="2" key="2">
    <citation type="submission" date="2013-09" db="EMBL/GenBank/DDBJ databases">
        <title>Evidence that invasive carp have introduced virulent Aeromonas hydrophila to farmed catfish in the United States.</title>
        <authorList>
            <person name="Hossain M.J."/>
            <person name="Sun D."/>
            <person name="McGarey D."/>
            <person name="Wrenn S.E."/>
            <person name="Alexander L.M."/>
            <person name="Elena M."/>
            <person name="Terhune J.S."/>
            <person name="Liles M.R."/>
        </authorList>
    </citation>
    <scope>NUCLEOTIDE SEQUENCE</scope>
    <source>
        <strain evidence="2">S04-690</strain>
        <strain evidence="3">ZC1</strain>
    </source>
</reference>
<name>X5C482_AERHY</name>
<evidence type="ECO:0000313" key="9">
    <source>
        <dbReference type="EMBL" id="AID71201.1"/>
    </source>
</evidence>